<protein>
    <submittedName>
        <fullName evidence="2">Uncharacterized protein</fullName>
    </submittedName>
</protein>
<comment type="caution">
    <text evidence="2">The sequence shown here is derived from an EMBL/GenBank/DDBJ whole genome shotgun (WGS) entry which is preliminary data.</text>
</comment>
<feature type="region of interest" description="Disordered" evidence="1">
    <location>
        <begin position="1"/>
        <end position="146"/>
    </location>
</feature>
<proteinExistence type="predicted"/>
<feature type="compositionally biased region" description="Low complexity" evidence="1">
    <location>
        <begin position="38"/>
        <end position="53"/>
    </location>
</feature>
<dbReference type="AlphaFoldDB" id="A0A9N7VCW9"/>
<sequence length="163" mass="17718">MGWTEGWVGRAVGSLQPPVPLGLFDKEQSTPPPKVFSPCTRGRIGRRPGTTSTPEEEQVLGPSPLHLPTPSSIHPCPPHSPLSFPSDTQWAIPTRPITRSATSAHTDTELKSTGSVRFQDGRAPVMEGKSERSLRRSGRGPGTKLQKNPIVTYLRIMNSALTY</sequence>
<accession>A0A9N7VCW9</accession>
<evidence type="ECO:0000256" key="1">
    <source>
        <dbReference type="SAM" id="MobiDB-lite"/>
    </source>
</evidence>
<feature type="compositionally biased region" description="Polar residues" evidence="1">
    <location>
        <begin position="85"/>
        <end position="116"/>
    </location>
</feature>
<gene>
    <name evidence="2" type="ORF">PLEPLA_LOCUS33839</name>
</gene>
<dbReference type="Proteomes" id="UP001153269">
    <property type="component" value="Unassembled WGS sequence"/>
</dbReference>
<organism evidence="2 3">
    <name type="scientific">Pleuronectes platessa</name>
    <name type="common">European plaice</name>
    <dbReference type="NCBI Taxonomy" id="8262"/>
    <lineage>
        <taxon>Eukaryota</taxon>
        <taxon>Metazoa</taxon>
        <taxon>Chordata</taxon>
        <taxon>Craniata</taxon>
        <taxon>Vertebrata</taxon>
        <taxon>Euteleostomi</taxon>
        <taxon>Actinopterygii</taxon>
        <taxon>Neopterygii</taxon>
        <taxon>Teleostei</taxon>
        <taxon>Neoteleostei</taxon>
        <taxon>Acanthomorphata</taxon>
        <taxon>Carangaria</taxon>
        <taxon>Pleuronectiformes</taxon>
        <taxon>Pleuronectoidei</taxon>
        <taxon>Pleuronectidae</taxon>
        <taxon>Pleuronectes</taxon>
    </lineage>
</organism>
<evidence type="ECO:0000313" key="2">
    <source>
        <dbReference type="EMBL" id="CAB1446098.1"/>
    </source>
</evidence>
<dbReference type="EMBL" id="CADEAL010003890">
    <property type="protein sequence ID" value="CAB1446098.1"/>
    <property type="molecule type" value="Genomic_DNA"/>
</dbReference>
<keyword evidence="3" id="KW-1185">Reference proteome</keyword>
<name>A0A9N7VCW9_PLEPL</name>
<evidence type="ECO:0000313" key="3">
    <source>
        <dbReference type="Proteomes" id="UP001153269"/>
    </source>
</evidence>
<reference evidence="2" key="1">
    <citation type="submission" date="2020-03" db="EMBL/GenBank/DDBJ databases">
        <authorList>
            <person name="Weist P."/>
        </authorList>
    </citation>
    <scope>NUCLEOTIDE SEQUENCE</scope>
</reference>